<dbReference type="EMBL" id="JADBED010000001">
    <property type="protein sequence ID" value="MBE1523409.1"/>
    <property type="molecule type" value="Genomic_DNA"/>
</dbReference>
<evidence type="ECO:0000313" key="5">
    <source>
        <dbReference type="EMBL" id="MBE1523409.1"/>
    </source>
</evidence>
<evidence type="ECO:0000259" key="4">
    <source>
        <dbReference type="Pfam" id="PF13579"/>
    </source>
</evidence>
<proteinExistence type="predicted"/>
<organism evidence="5 6">
    <name type="scientific">Nesterenkonia lutea</name>
    <dbReference type="NCBI Taxonomy" id="272919"/>
    <lineage>
        <taxon>Bacteria</taxon>
        <taxon>Bacillati</taxon>
        <taxon>Actinomycetota</taxon>
        <taxon>Actinomycetes</taxon>
        <taxon>Micrococcales</taxon>
        <taxon>Micrococcaceae</taxon>
        <taxon>Nesterenkonia</taxon>
    </lineage>
</organism>
<comment type="caution">
    <text evidence="5">The sequence shown here is derived from an EMBL/GenBank/DDBJ whole genome shotgun (WGS) entry which is preliminary data.</text>
</comment>
<gene>
    <name evidence="5" type="ORF">H4W27_000527</name>
</gene>
<evidence type="ECO:0000256" key="1">
    <source>
        <dbReference type="ARBA" id="ARBA00021292"/>
    </source>
</evidence>
<dbReference type="Pfam" id="PF13579">
    <property type="entry name" value="Glyco_trans_4_4"/>
    <property type="match status" value="1"/>
</dbReference>
<sequence length="723" mass="80050">MSETLNFPVPGFVGSANWGNQWYLGNSRGTSVGYNNLGQLSIDKTHKHTSHAILNATSADLKRLSDGRGVPVGAVRAYSVHLNGVRSGGIKVQVAIHAYGREGIQHSRMLVENGERLLYVPEDEHTALVVSLRMTGSGSFTVRNLEFNPSPMRDTQDPGLHILPEMTTRGPSSSRTVAAGLNVLMPLRQALYAKVPLDALMTREDALHVAGPLIDDRRMLDAKVIVEHFDLYEDLPTTRLRVLFWHGKRAGYIVHALACIDQLQRRGENEKDALVASKLRSEFEFHRDPWAQLAELEHSDCHTTSGPVIHMVGKAMPEKQTGYTVRTKHTVDALRRAGIQSVVAVQVAGNHEGGLTETIEHDVDGVPTVMFGGAPTQDTLKGAWMQRNADELLELVKRVRPSVIHAHSDFTNGVLATHIGTAAGIPVVYESRGFWEETWISRVGKAQGWEDIDRVFSMYGVPDLYKLRRDTERRVRERADRVVTLAETMKNFILGESPDGSITPDRVHLVRNAVDGEDFPVHGEDSGLRETLGIPAESVVVGYISSMVEYEGVETLIDGFNRLSRDRENVRLLLVGDGMHLNKLKKYAEGAGVENIVFTGRIPHDRVAEYYRAIDIFVVPRRRSRVTELVTPLKPFEAFATGRAVVMSDVSALAEIAADSGGAARLFRAGDDLDLSIVLRDLVDNPDLRKTIGLRGAKWVREHRSWAANASAYSRIYEELANA</sequence>
<evidence type="ECO:0000256" key="3">
    <source>
        <dbReference type="ARBA" id="ARBA00022679"/>
    </source>
</evidence>
<dbReference type="CDD" id="cd03794">
    <property type="entry name" value="GT4_WbuB-like"/>
    <property type="match status" value="1"/>
</dbReference>
<dbReference type="PANTHER" id="PTHR45947">
    <property type="entry name" value="SULFOQUINOVOSYL TRANSFERASE SQD2"/>
    <property type="match status" value="1"/>
</dbReference>
<keyword evidence="6" id="KW-1185">Reference proteome</keyword>
<dbReference type="Pfam" id="PF13692">
    <property type="entry name" value="Glyco_trans_1_4"/>
    <property type="match status" value="1"/>
</dbReference>
<keyword evidence="2" id="KW-0328">Glycosyltransferase</keyword>
<dbReference type="InterPro" id="IPR050194">
    <property type="entry name" value="Glycosyltransferase_grp1"/>
</dbReference>
<protein>
    <recommendedName>
        <fullName evidence="1">D-inositol 3-phosphate glycosyltransferase</fullName>
    </recommendedName>
</protein>
<feature type="domain" description="Glycosyltransferase subfamily 4-like N-terminal" evidence="4">
    <location>
        <begin position="321"/>
        <end position="512"/>
    </location>
</feature>
<dbReference type="PANTHER" id="PTHR45947:SF3">
    <property type="entry name" value="SULFOQUINOVOSYL TRANSFERASE SQD2"/>
    <property type="match status" value="1"/>
</dbReference>
<dbReference type="Proteomes" id="UP000643525">
    <property type="component" value="Unassembled WGS sequence"/>
</dbReference>
<dbReference type="RefSeq" id="WP_192594565.1">
    <property type="nucleotide sequence ID" value="NZ_BAAALJ010000017.1"/>
</dbReference>
<dbReference type="Gene3D" id="3.40.50.2000">
    <property type="entry name" value="Glycogen Phosphorylase B"/>
    <property type="match status" value="2"/>
</dbReference>
<evidence type="ECO:0000256" key="2">
    <source>
        <dbReference type="ARBA" id="ARBA00022676"/>
    </source>
</evidence>
<evidence type="ECO:0000313" key="6">
    <source>
        <dbReference type="Proteomes" id="UP000643525"/>
    </source>
</evidence>
<accession>A0ABR9JBV8</accession>
<reference evidence="5 6" key="1">
    <citation type="submission" date="2020-10" db="EMBL/GenBank/DDBJ databases">
        <title>Sequencing the genomes of 1000 actinobacteria strains.</title>
        <authorList>
            <person name="Klenk H.-P."/>
        </authorList>
    </citation>
    <scope>NUCLEOTIDE SEQUENCE [LARGE SCALE GENOMIC DNA]</scope>
    <source>
        <strain evidence="5 6">DSM 15666</strain>
    </source>
</reference>
<name>A0ABR9JBV8_9MICC</name>
<dbReference type="SUPFAM" id="SSF53756">
    <property type="entry name" value="UDP-Glycosyltransferase/glycogen phosphorylase"/>
    <property type="match status" value="1"/>
</dbReference>
<keyword evidence="3" id="KW-0808">Transferase</keyword>
<dbReference type="InterPro" id="IPR028098">
    <property type="entry name" value="Glyco_trans_4-like_N"/>
</dbReference>